<feature type="signal peptide" evidence="2">
    <location>
        <begin position="1"/>
        <end position="24"/>
    </location>
</feature>
<evidence type="ECO:0000256" key="1">
    <source>
        <dbReference type="SAM" id="MobiDB-lite"/>
    </source>
</evidence>
<feature type="chain" id="PRO_5020595566" description="Lipoprotein" evidence="2">
    <location>
        <begin position="25"/>
        <end position="174"/>
    </location>
</feature>
<dbReference type="Proteomes" id="UP000295399">
    <property type="component" value="Unassembled WGS sequence"/>
</dbReference>
<comment type="caution">
    <text evidence="3">The sequence shown here is derived from an EMBL/GenBank/DDBJ whole genome shotgun (WGS) entry which is preliminary data.</text>
</comment>
<dbReference type="EMBL" id="SLXO01000001">
    <property type="protein sequence ID" value="TCP38373.1"/>
    <property type="molecule type" value="Genomic_DNA"/>
</dbReference>
<evidence type="ECO:0008006" key="5">
    <source>
        <dbReference type="Google" id="ProtNLM"/>
    </source>
</evidence>
<protein>
    <recommendedName>
        <fullName evidence="5">Lipoprotein</fullName>
    </recommendedName>
</protein>
<dbReference type="PROSITE" id="PS51257">
    <property type="entry name" value="PROKAR_LIPOPROTEIN"/>
    <property type="match status" value="1"/>
</dbReference>
<evidence type="ECO:0000313" key="3">
    <source>
        <dbReference type="EMBL" id="TCP38373.1"/>
    </source>
</evidence>
<accession>A0A4R2PR87</accession>
<keyword evidence="4" id="KW-1185">Reference proteome</keyword>
<dbReference type="RefSeq" id="WP_132706759.1">
    <property type="nucleotide sequence ID" value="NZ_NRRX01000023.1"/>
</dbReference>
<evidence type="ECO:0000313" key="4">
    <source>
        <dbReference type="Proteomes" id="UP000295399"/>
    </source>
</evidence>
<dbReference type="OrthoDB" id="7618985at2"/>
<dbReference type="AlphaFoldDB" id="A0A4R2PR87"/>
<keyword evidence="2" id="KW-0732">Signal</keyword>
<reference evidence="3 4" key="1">
    <citation type="submission" date="2019-03" db="EMBL/GenBank/DDBJ databases">
        <title>Genomic Encyclopedia of Type Strains, Phase IV (KMG-IV): sequencing the most valuable type-strain genomes for metagenomic binning, comparative biology and taxonomic classification.</title>
        <authorList>
            <person name="Goeker M."/>
        </authorList>
    </citation>
    <scope>NUCLEOTIDE SEQUENCE [LARGE SCALE GENOMIC DNA]</scope>
    <source>
        <strain evidence="3 4">DSM 2132</strain>
    </source>
</reference>
<proteinExistence type="predicted"/>
<sequence length="174" mass="18269">MTEWRPRRVLALAALGALAGCVDAGERTPEPSAKPSDAATPAATGGVAGAERVGMLPAQELPAGECGLFLWPKQVNARLLLFSLSGEATARLMLDGRERTLPRTAAEGPSYYGQFLRQTFAADGFEVAVRLVAEPGQGVVNGALVRRASVRVVAEDGWRYVLPAAGLIACEPPD</sequence>
<dbReference type="InParanoid" id="A0A4R2PR87"/>
<gene>
    <name evidence="3" type="ORF">EV659_101274</name>
</gene>
<feature type="region of interest" description="Disordered" evidence="1">
    <location>
        <begin position="26"/>
        <end position="46"/>
    </location>
</feature>
<evidence type="ECO:0000256" key="2">
    <source>
        <dbReference type="SAM" id="SignalP"/>
    </source>
</evidence>
<name>A0A4R2PR87_RHOSA</name>
<organism evidence="3 4">
    <name type="scientific">Rhodothalassium salexigens DSM 2132</name>
    <dbReference type="NCBI Taxonomy" id="1188247"/>
    <lineage>
        <taxon>Bacteria</taxon>
        <taxon>Pseudomonadati</taxon>
        <taxon>Pseudomonadota</taxon>
        <taxon>Alphaproteobacteria</taxon>
        <taxon>Rhodothalassiales</taxon>
        <taxon>Rhodothalassiaceae</taxon>
        <taxon>Rhodothalassium</taxon>
    </lineage>
</organism>